<evidence type="ECO:0000259" key="1">
    <source>
        <dbReference type="Pfam" id="PF14067"/>
    </source>
</evidence>
<protein>
    <submittedName>
        <fullName evidence="2">LssY C-terminus</fullName>
    </submittedName>
</protein>
<sequence>MWAIGRPPRRRPLLDAIDGGFFVFSTLASTWLAYVLLRDGVQHGWQALLLVAFWAFVSYLLLPRLHRLLTQLYVPGYFVGRARTSDGLLGDPVNLALLGGSDQVHRVMSAGGWIRADEVSVASSWRIVWTTLRRRSYPAAPVSPLHLFDRVQDFAYQREVAGTPSRRHHVRFWRCPDGWMLPGGFPVDFLAAATFDRRVGLSLFTLQVTHKIAPDTDRERDVVVRSVTTAAPGTKLQVIANFSSGYHSRNGGGDRIETDGHLPVLDLRELPGTAAVVRAAPIGPGRRPVQTVLGVGIAMARGLSYVAIAVLAVVAPDVLDLPTDSASGLDDDTFRTALVAAALLFAVVDLGLAVAVHLARNWARLTLMSACAVTTTASFVTDLGNDDPVSLSRLPTVAGGILVLLALSSRPAREFAAATEPASGRLVR</sequence>
<dbReference type="Pfam" id="PF14067">
    <property type="entry name" value="LssY_C"/>
    <property type="match status" value="1"/>
</dbReference>
<dbReference type="STRING" id="1045774.SAMN05421872_12018"/>
<reference evidence="2 3" key="1">
    <citation type="submission" date="2016-10" db="EMBL/GenBank/DDBJ databases">
        <authorList>
            <person name="de Groot N.N."/>
        </authorList>
    </citation>
    <scope>NUCLEOTIDE SEQUENCE [LARGE SCALE GENOMIC DNA]</scope>
    <source>
        <strain evidence="2 3">CGMCC 4.6858</strain>
    </source>
</reference>
<dbReference type="RefSeq" id="WP_090861054.1">
    <property type="nucleotide sequence ID" value="NZ_FMZM01000020.1"/>
</dbReference>
<gene>
    <name evidence="2" type="ORF">SAMN05421872_12018</name>
</gene>
<dbReference type="Proteomes" id="UP000199034">
    <property type="component" value="Unassembled WGS sequence"/>
</dbReference>
<organism evidence="2 3">
    <name type="scientific">Nocardioides lianchengensis</name>
    <dbReference type="NCBI Taxonomy" id="1045774"/>
    <lineage>
        <taxon>Bacteria</taxon>
        <taxon>Bacillati</taxon>
        <taxon>Actinomycetota</taxon>
        <taxon>Actinomycetes</taxon>
        <taxon>Propionibacteriales</taxon>
        <taxon>Nocardioidaceae</taxon>
        <taxon>Nocardioides</taxon>
    </lineage>
</organism>
<dbReference type="OrthoDB" id="3725455at2"/>
<evidence type="ECO:0000313" key="3">
    <source>
        <dbReference type="Proteomes" id="UP000199034"/>
    </source>
</evidence>
<keyword evidence="3" id="KW-1185">Reference proteome</keyword>
<dbReference type="EMBL" id="FMZM01000020">
    <property type="protein sequence ID" value="SDE33249.1"/>
    <property type="molecule type" value="Genomic_DNA"/>
</dbReference>
<accession>A0A1G7C1U6</accession>
<evidence type="ECO:0000313" key="2">
    <source>
        <dbReference type="EMBL" id="SDE33249.1"/>
    </source>
</evidence>
<proteinExistence type="predicted"/>
<dbReference type="InterPro" id="IPR025902">
    <property type="entry name" value="LssY-like-C_dom"/>
</dbReference>
<dbReference type="AlphaFoldDB" id="A0A1G7C1U6"/>
<feature type="domain" description="LssY-like C-terminal" evidence="1">
    <location>
        <begin position="73"/>
        <end position="262"/>
    </location>
</feature>
<name>A0A1G7C1U6_9ACTN</name>